<feature type="compositionally biased region" description="Low complexity" evidence="1">
    <location>
        <begin position="110"/>
        <end position="143"/>
    </location>
</feature>
<keyword evidence="2" id="KW-1133">Transmembrane helix</keyword>
<feature type="signal peptide" evidence="3">
    <location>
        <begin position="1"/>
        <end position="23"/>
    </location>
</feature>
<protein>
    <submittedName>
        <fullName evidence="4">Uncharacterized protein</fullName>
    </submittedName>
</protein>
<evidence type="ECO:0000256" key="1">
    <source>
        <dbReference type="SAM" id="MobiDB-lite"/>
    </source>
</evidence>
<accession>A0ABW6FU68</accession>
<comment type="caution">
    <text evidence="4">The sequence shown here is derived from an EMBL/GenBank/DDBJ whole genome shotgun (WGS) entry which is preliminary data.</text>
</comment>
<keyword evidence="2" id="KW-0472">Membrane</keyword>
<keyword evidence="2" id="KW-0812">Transmembrane</keyword>
<feature type="chain" id="PRO_5045104982" evidence="3">
    <location>
        <begin position="24"/>
        <end position="220"/>
    </location>
</feature>
<proteinExistence type="predicted"/>
<organism evidence="4 5">
    <name type="scientific">Streptomyces albidochromogenes</name>
    <dbReference type="NCBI Taxonomy" id="329524"/>
    <lineage>
        <taxon>Bacteria</taxon>
        <taxon>Bacillati</taxon>
        <taxon>Actinomycetota</taxon>
        <taxon>Actinomycetes</taxon>
        <taxon>Kitasatosporales</taxon>
        <taxon>Streptomycetaceae</taxon>
        <taxon>Streptomyces</taxon>
    </lineage>
</organism>
<sequence>MAVRFAAVGVAALLALPASGAYADERPPGPPHVSAPSATTPPGDAGERDLLPGVAAPDRPERPERPAASAASPTGTLAGRPAGEGRRRPGRPPAHSADPGRDEEADEKASPSPSASPSGGARVSPSASASGSASAPASSPAAPRKSYAPESWDVHEEALDEADQEPAAPTSDRPPGAAPEGSEQVVAQSDPLGVHVLPLGAGLTLMGLGLGFLGLRLRRG</sequence>
<reference evidence="4 5" key="1">
    <citation type="submission" date="2024-09" db="EMBL/GenBank/DDBJ databases">
        <title>The Natural Products Discovery Center: Release of the First 8490 Sequenced Strains for Exploring Actinobacteria Biosynthetic Diversity.</title>
        <authorList>
            <person name="Kalkreuter E."/>
            <person name="Kautsar S.A."/>
            <person name="Yang D."/>
            <person name="Bader C.D."/>
            <person name="Teijaro C.N."/>
            <person name="Fluegel L."/>
            <person name="Davis C.M."/>
            <person name="Simpson J.R."/>
            <person name="Lauterbach L."/>
            <person name="Steele A.D."/>
            <person name="Gui C."/>
            <person name="Meng S."/>
            <person name="Li G."/>
            <person name="Viehrig K."/>
            <person name="Ye F."/>
            <person name="Su P."/>
            <person name="Kiefer A.F."/>
            <person name="Nichols A."/>
            <person name="Cepeda A.J."/>
            <person name="Yan W."/>
            <person name="Fan B."/>
            <person name="Jiang Y."/>
            <person name="Adhikari A."/>
            <person name="Zheng C.-J."/>
            <person name="Schuster L."/>
            <person name="Cowan T.M."/>
            <person name="Smanski M.J."/>
            <person name="Chevrette M.G."/>
            <person name="De Carvalho L.P.S."/>
            <person name="Shen B."/>
        </authorList>
    </citation>
    <scope>NUCLEOTIDE SEQUENCE [LARGE SCALE GENOMIC DNA]</scope>
    <source>
        <strain evidence="4 5">NPDC058348</strain>
    </source>
</reference>
<evidence type="ECO:0000313" key="4">
    <source>
        <dbReference type="EMBL" id="MFD5103251.1"/>
    </source>
</evidence>
<dbReference type="Proteomes" id="UP001598448">
    <property type="component" value="Unassembled WGS sequence"/>
</dbReference>
<feature type="compositionally biased region" description="Low complexity" evidence="1">
    <location>
        <begin position="66"/>
        <end position="81"/>
    </location>
</feature>
<feature type="region of interest" description="Disordered" evidence="1">
    <location>
        <begin position="21"/>
        <end position="189"/>
    </location>
</feature>
<keyword evidence="5" id="KW-1185">Reference proteome</keyword>
<dbReference type="RefSeq" id="WP_386721376.1">
    <property type="nucleotide sequence ID" value="NZ_JBHXIJ010000355.1"/>
</dbReference>
<gene>
    <name evidence="4" type="ORF">ACFWJN_30385</name>
</gene>
<name>A0ABW6FU68_9ACTN</name>
<keyword evidence="3" id="KW-0732">Signal</keyword>
<dbReference type="EMBL" id="JBHXIJ010000355">
    <property type="protein sequence ID" value="MFD5103251.1"/>
    <property type="molecule type" value="Genomic_DNA"/>
</dbReference>
<evidence type="ECO:0000256" key="2">
    <source>
        <dbReference type="SAM" id="Phobius"/>
    </source>
</evidence>
<evidence type="ECO:0000256" key="3">
    <source>
        <dbReference type="SAM" id="SignalP"/>
    </source>
</evidence>
<evidence type="ECO:0000313" key="5">
    <source>
        <dbReference type="Proteomes" id="UP001598448"/>
    </source>
</evidence>
<feature type="transmembrane region" description="Helical" evidence="2">
    <location>
        <begin position="192"/>
        <end position="215"/>
    </location>
</feature>